<dbReference type="AlphaFoldDB" id="A0A0F7JTT3"/>
<dbReference type="NCBIfam" id="TIGR01849">
    <property type="entry name" value="PHB_depoly_PhaZ"/>
    <property type="match status" value="1"/>
</dbReference>
<dbReference type="InterPro" id="IPR010915">
    <property type="entry name" value="PHB_depoly_PhaZ"/>
</dbReference>
<feature type="domain" description="PHB de-polymerase C-terminal" evidence="1">
    <location>
        <begin position="184"/>
        <end position="383"/>
    </location>
</feature>
<organism evidence="2 3">
    <name type="scientific">Sedimenticola thiotaurini</name>
    <dbReference type="NCBI Taxonomy" id="1543721"/>
    <lineage>
        <taxon>Bacteria</taxon>
        <taxon>Pseudomonadati</taxon>
        <taxon>Pseudomonadota</taxon>
        <taxon>Gammaproteobacteria</taxon>
        <taxon>Chromatiales</taxon>
        <taxon>Sedimenticolaceae</taxon>
        <taxon>Sedimenticola</taxon>
    </lineage>
</organism>
<dbReference type="PIRSF" id="PIRSF020818">
    <property type="entry name" value="PHB_depoly_PhaZ"/>
    <property type="match status" value="1"/>
</dbReference>
<sequence length="386" mass="44023">MLYNLHAMGAFWARSVNFYAFINAALTKDNPWLKQWHAASRLLERYTRPYSRPAFDLDIEEQVVIRNPFGDLLRFGTPDPTKPNLLMVAPMSGHYATLLRGTVREFMHDHNVYITDWHDAGSVPLSEGRFTLDTYVNYLRQYIRYFDGDVHLMAVCQPSVPAMAAVALMSEDQEQVPRSMILMGGPVDTRKTPTEVNDFAENRDLNWFKRHTIHTVPMNRRGAGRSVYPGFLQLAGFLSMNLDRHISAHHDYFDHLVSGDGDSAAQHEAFYDEYLAVMDLDAPFYLETIQKVFLEHHLPKGILECNGRLVKPELIKDTALMTIEGELDDITGPGQTQAAHKLCPAAPLHEHLTQPSVGHYGIFNGRRFREEIAPRIRAFINQVDDN</sequence>
<evidence type="ECO:0000313" key="3">
    <source>
        <dbReference type="Proteomes" id="UP000034410"/>
    </source>
</evidence>
<dbReference type="InterPro" id="IPR009656">
    <property type="entry name" value="PHB_depo_C"/>
</dbReference>
<dbReference type="InterPro" id="IPR051321">
    <property type="entry name" value="PHA/PHB_synthase"/>
</dbReference>
<name>A0A0F7JTT3_9GAMM</name>
<dbReference type="EMBL" id="CP011412">
    <property type="protein sequence ID" value="AKH19946.1"/>
    <property type="molecule type" value="Genomic_DNA"/>
</dbReference>
<dbReference type="OrthoDB" id="9800634at2"/>
<dbReference type="PATRIC" id="fig|1543721.4.peg.1206"/>
<keyword evidence="3" id="KW-1185">Reference proteome</keyword>
<evidence type="ECO:0000259" key="1">
    <source>
        <dbReference type="Pfam" id="PF06850"/>
    </source>
</evidence>
<dbReference type="Pfam" id="PF06850">
    <property type="entry name" value="PHB_depo_C"/>
    <property type="match status" value="1"/>
</dbReference>
<accession>A0A0F7JTT3</accession>
<evidence type="ECO:0000313" key="2">
    <source>
        <dbReference type="EMBL" id="AKH19946.1"/>
    </source>
</evidence>
<dbReference type="PANTHER" id="PTHR36837:SF4">
    <property type="entry name" value="BLR0908 PROTEIN"/>
    <property type="match status" value="1"/>
</dbReference>
<dbReference type="InterPro" id="IPR029058">
    <property type="entry name" value="AB_hydrolase_fold"/>
</dbReference>
<dbReference type="RefSeq" id="WP_046858881.1">
    <property type="nucleotide sequence ID" value="NZ_CP011412.1"/>
</dbReference>
<gene>
    <name evidence="2" type="ORF">AAY24_05825</name>
</gene>
<protein>
    <recommendedName>
        <fullName evidence="1">PHB de-polymerase C-terminal domain-containing protein</fullName>
    </recommendedName>
</protein>
<dbReference type="Gene3D" id="3.40.50.1820">
    <property type="entry name" value="alpha/beta hydrolase"/>
    <property type="match status" value="1"/>
</dbReference>
<dbReference type="SUPFAM" id="SSF53474">
    <property type="entry name" value="alpha/beta-Hydrolases"/>
    <property type="match status" value="1"/>
</dbReference>
<dbReference type="Proteomes" id="UP000034410">
    <property type="component" value="Chromosome"/>
</dbReference>
<proteinExistence type="predicted"/>
<dbReference type="PANTHER" id="PTHR36837">
    <property type="entry name" value="POLY(3-HYDROXYALKANOATE) POLYMERASE SUBUNIT PHAC"/>
    <property type="match status" value="1"/>
</dbReference>
<dbReference type="KEGG" id="seds:AAY24_05825"/>
<reference evidence="2 3" key="1">
    <citation type="journal article" date="2015" name="Genome Announc.">
        <title>Complete Genome Sequence of Sedimenticola thiotaurini Strain SIP-G1, a Polyphosphate- and Polyhydroxyalkanoate-Accumulating Sulfur-Oxidizing Gammaproteobacterium Isolated from Salt Marsh Sediments.</title>
        <authorList>
            <person name="Flood B.E."/>
            <person name="Jones D.S."/>
            <person name="Bailey J.V."/>
        </authorList>
    </citation>
    <scope>NUCLEOTIDE SEQUENCE [LARGE SCALE GENOMIC DNA]</scope>
    <source>
        <strain evidence="2 3">SIP-G1</strain>
    </source>
</reference>